<dbReference type="InterPro" id="IPR038117">
    <property type="entry name" value="BofC_C_sf"/>
</dbReference>
<dbReference type="EMBL" id="CP051428">
    <property type="protein sequence ID" value="QJC52874.1"/>
    <property type="molecule type" value="Genomic_DNA"/>
</dbReference>
<dbReference type="Proteomes" id="UP000502136">
    <property type="component" value="Chromosome"/>
</dbReference>
<accession>A0A6H2GZL1</accession>
<keyword evidence="1" id="KW-0732">Signal</keyword>
<feature type="chain" id="PRO_5038538050" description="Bypass of forespore C C-terminal domain-containing protein" evidence="1">
    <location>
        <begin position="43"/>
        <end position="223"/>
    </location>
</feature>
<keyword evidence="4" id="KW-1185">Reference proteome</keyword>
<dbReference type="RefSeq" id="WP_168908425.1">
    <property type="nucleotide sequence ID" value="NZ_CP051428.1"/>
</dbReference>
<dbReference type="AlphaFoldDB" id="A0A6H2GZL1"/>
<dbReference type="KEGG" id="palr:HGI30_15745"/>
<evidence type="ECO:0000256" key="1">
    <source>
        <dbReference type="SAM" id="SignalP"/>
    </source>
</evidence>
<proteinExistence type="predicted"/>
<organism evidence="3 4">
    <name type="scientific">Paenibacillus albicereus</name>
    <dbReference type="NCBI Taxonomy" id="2726185"/>
    <lineage>
        <taxon>Bacteria</taxon>
        <taxon>Bacillati</taxon>
        <taxon>Bacillota</taxon>
        <taxon>Bacilli</taxon>
        <taxon>Bacillales</taxon>
        <taxon>Paenibacillaceae</taxon>
        <taxon>Paenibacillus</taxon>
    </lineage>
</organism>
<sequence>MLKLFRLWTKRKWKLQRRLPLRLACIAAGAALLLAGYPPELAAASPVASVPAAASAPAEHGARAKESDDGAAAFLRDREAAPVVLRKVYLCGVETQPLGRLEAEEVHRLLLEQPRLTATVEGGEVLLTETVDDLSASCRQSATFGVDAGGSLTLFEGPPKEEKVIKTFYQLDLQHMESSLPKEELDRLFGGIRVQDKDEYNSVISSYGDFAVDASRGAMKHTY</sequence>
<dbReference type="Gene3D" id="3.30.70.1740">
    <property type="entry name" value="Bypass-of-forespore C, C-terminal domain"/>
    <property type="match status" value="1"/>
</dbReference>
<dbReference type="Pfam" id="PF08955">
    <property type="entry name" value="BofC_C"/>
    <property type="match status" value="1"/>
</dbReference>
<feature type="domain" description="Bypass of forespore C C-terminal" evidence="2">
    <location>
        <begin position="132"/>
        <end position="207"/>
    </location>
</feature>
<reference evidence="3 4" key="1">
    <citation type="submission" date="2020-04" db="EMBL/GenBank/DDBJ databases">
        <title>Novel Paenibacillus strain UniB2 isolated from commercial digestive syrup.</title>
        <authorList>
            <person name="Thorat V."/>
            <person name="Kirdat K."/>
            <person name="Tiwarekar B."/>
            <person name="Yadav A."/>
        </authorList>
    </citation>
    <scope>NUCLEOTIDE SEQUENCE [LARGE SCALE GENOMIC DNA]</scope>
    <source>
        <strain evidence="3 4">UniB2</strain>
    </source>
</reference>
<name>A0A6H2GZL1_9BACL</name>
<protein>
    <recommendedName>
        <fullName evidence="2">Bypass of forespore C C-terminal domain-containing protein</fullName>
    </recommendedName>
</protein>
<feature type="signal peptide" evidence="1">
    <location>
        <begin position="1"/>
        <end position="42"/>
    </location>
</feature>
<dbReference type="InterPro" id="IPR015050">
    <property type="entry name" value="BofC_C"/>
</dbReference>
<gene>
    <name evidence="3" type="ORF">HGI30_15745</name>
</gene>
<evidence type="ECO:0000313" key="3">
    <source>
        <dbReference type="EMBL" id="QJC52874.1"/>
    </source>
</evidence>
<evidence type="ECO:0000313" key="4">
    <source>
        <dbReference type="Proteomes" id="UP000502136"/>
    </source>
</evidence>
<evidence type="ECO:0000259" key="2">
    <source>
        <dbReference type="Pfam" id="PF08955"/>
    </source>
</evidence>